<dbReference type="SUPFAM" id="SSF143990">
    <property type="entry name" value="YbiA-like"/>
    <property type="match status" value="1"/>
</dbReference>
<sequence length="213" mass="24930">MNYVEKKKLTRKSLTNCIHNTFIPKSISNYISFFSNAKYPYYKMSNFNHIKSGIIYDGLKYYSTEHAFQAQKYIESDRYRFSIDGDLGTWDGFKLVNNKDVNYWKKKNNIGIIAKMATNIKIGKKLGLTINPNFNSTIDLWIDILLLKYNKPEYKNIILNTGNLYLLEFDRGSQLKGSKWGGIIEDGILYGDNRMGFYHMIIRKLIRDKLVLN</sequence>
<dbReference type="Gene3D" id="1.10.357.40">
    <property type="entry name" value="YbiA-like"/>
    <property type="match status" value="1"/>
</dbReference>
<accession>A0A6C0LDU6</accession>
<name>A0A6C0LDU6_9ZZZZ</name>
<reference evidence="1" key="1">
    <citation type="journal article" date="2020" name="Nature">
        <title>Giant virus diversity and host interactions through global metagenomics.</title>
        <authorList>
            <person name="Schulz F."/>
            <person name="Roux S."/>
            <person name="Paez-Espino D."/>
            <person name="Jungbluth S."/>
            <person name="Walsh D.A."/>
            <person name="Denef V.J."/>
            <person name="McMahon K.D."/>
            <person name="Konstantinidis K.T."/>
            <person name="Eloe-Fadrosh E.A."/>
            <person name="Kyrpides N.C."/>
            <person name="Woyke T."/>
        </authorList>
    </citation>
    <scope>NUCLEOTIDE SEQUENCE</scope>
    <source>
        <strain evidence="1">GVMAG-M-3300027791-30</strain>
    </source>
</reference>
<dbReference type="InterPro" id="IPR037238">
    <property type="entry name" value="YbiA-like_sf"/>
</dbReference>
<proteinExistence type="predicted"/>
<evidence type="ECO:0000313" key="1">
    <source>
        <dbReference type="EMBL" id="QHU28753.1"/>
    </source>
</evidence>
<dbReference type="EMBL" id="MN740474">
    <property type="protein sequence ID" value="QHU28753.1"/>
    <property type="molecule type" value="Genomic_DNA"/>
</dbReference>
<protein>
    <recommendedName>
        <fullName evidence="2">NADAR domain-containing protein</fullName>
    </recommendedName>
</protein>
<organism evidence="1">
    <name type="scientific">viral metagenome</name>
    <dbReference type="NCBI Taxonomy" id="1070528"/>
    <lineage>
        <taxon>unclassified sequences</taxon>
        <taxon>metagenomes</taxon>
        <taxon>organismal metagenomes</taxon>
    </lineage>
</organism>
<dbReference type="AlphaFoldDB" id="A0A6C0LDU6"/>
<evidence type="ECO:0008006" key="2">
    <source>
        <dbReference type="Google" id="ProtNLM"/>
    </source>
</evidence>